<proteinExistence type="predicted"/>
<sequence length="51" mass="5733">MTFPGYEDHDEIKKNFKTVEQAATEGKRIVDYTFLIAAQKELAAKEATDGI</sequence>
<comment type="caution">
    <text evidence="1">The sequence shown here is derived from an EMBL/GenBank/DDBJ whole genome shotgun (WGS) entry which is preliminary data.</text>
</comment>
<evidence type="ECO:0000313" key="1">
    <source>
        <dbReference type="EMBL" id="CAH1002697.1"/>
    </source>
</evidence>
<organism evidence="1 2">
    <name type="scientific">Neolewinella maritima</name>
    <dbReference type="NCBI Taxonomy" id="1383882"/>
    <lineage>
        <taxon>Bacteria</taxon>
        <taxon>Pseudomonadati</taxon>
        <taxon>Bacteroidota</taxon>
        <taxon>Saprospiria</taxon>
        <taxon>Saprospirales</taxon>
        <taxon>Lewinellaceae</taxon>
        <taxon>Neolewinella</taxon>
    </lineage>
</organism>
<protein>
    <submittedName>
        <fullName evidence="1">Uncharacterized protein</fullName>
    </submittedName>
</protein>
<dbReference type="RefSeq" id="WP_238752519.1">
    <property type="nucleotide sequence ID" value="NZ_CAKLPZ010000007.1"/>
</dbReference>
<evidence type="ECO:0000313" key="2">
    <source>
        <dbReference type="Proteomes" id="UP000837803"/>
    </source>
</evidence>
<reference evidence="1" key="1">
    <citation type="submission" date="2021-12" db="EMBL/GenBank/DDBJ databases">
        <authorList>
            <person name="Rodrigo-Torres L."/>
            <person name="Arahal R. D."/>
            <person name="Lucena T."/>
        </authorList>
    </citation>
    <scope>NUCLEOTIDE SEQUENCE</scope>
    <source>
        <strain evidence="1">CECT 8419</strain>
    </source>
</reference>
<keyword evidence="2" id="KW-1185">Reference proteome</keyword>
<dbReference type="Proteomes" id="UP000837803">
    <property type="component" value="Unassembled WGS sequence"/>
</dbReference>
<accession>A0ABM9B5R1</accession>
<dbReference type="EMBL" id="CAKLPZ010000007">
    <property type="protein sequence ID" value="CAH1002697.1"/>
    <property type="molecule type" value="Genomic_DNA"/>
</dbReference>
<gene>
    <name evidence="1" type="ORF">LEM8419_03569</name>
</gene>
<name>A0ABM9B5R1_9BACT</name>